<organism evidence="2 3">
    <name type="scientific">Durusdinium trenchii</name>
    <dbReference type="NCBI Taxonomy" id="1381693"/>
    <lineage>
        <taxon>Eukaryota</taxon>
        <taxon>Sar</taxon>
        <taxon>Alveolata</taxon>
        <taxon>Dinophyceae</taxon>
        <taxon>Suessiales</taxon>
        <taxon>Symbiodiniaceae</taxon>
        <taxon>Durusdinium</taxon>
    </lineage>
</organism>
<proteinExistence type="predicted"/>
<keyword evidence="3" id="KW-1185">Reference proteome</keyword>
<sequence>MPLFLVGLAVAAQASGPRNDSYLANLADTRRALDRSAETLVRQERKLQEVQQSEIIPEAGWSFPLGTRLAFTSGLEDFVFGSGAAALDTLTLLAGFRYSMVSIWVTAEFKFGLDHALAVLKLASASVSRDTCDRNTYDVSMDLVRSSLLSQSAIYEPSVLADGRLLQLMTLTSDATVIGQQVLFPHISFMHGGYYQLCYSPDGTMDETLNALVPVRIRVIGVASECLGNGCLARERWDCFVSYRGEAASVCMVDFRTFGGGRPGWSVESATYSKSAWSALWGSDSYVAGVYQPGEMRNCSDVATGEYISPELEIFEAFNWEPQDKVGFITDPTNALTMPKLKASRATESYSLSICYCPNYDGPVDGTAEPCDEASEYIQPVGVVHYWLVRVCDAENAGGCGVVVEPFMRILPQQPFSLRLQCPPGGTSCSGTGENRVKFLPAYCPLCSLSAVPEPVPLWDPGSRCRSGDDESERLVYHPFLYDEFGVLIDPGLYRWGGDRQDYKFWETPSLVGKLPMSDRLMVCYCDTECWNFYNFFEVGEIHLADSAGVARWSKAHEDFQLIQPIELVEYPTKAGGITLFAGIRSNLSEGMHPYDSIPWRRKSIMKILSLDNAAEHLSSDGSRVTLEEHLNLHRELTPAGRRGLDLACAHNTTSLNTVNGPDSIEGAKQFMAFVPTVPAQYLPFTGSENDQTFLFLEAGTYAVCYCSFLGSDDVCEAETGYIWAATIMVKGTKRDQNVILPTNFVVRIDLEGWGFTPQDSIRLITTTQTCYENAYSPKGVLSGFRLGCPGLDGTSCRLPVVEEDIKVYLISSERTGLLIESITIQETKSILHFTGDVTAEVLDGDQITLDESTILLDGRGQLSWTDHERHIISQLSGFYAFADEPQTTRMLWNRVSHVPGQPKQLSIPLGWREGERPDVTFLNGQGAWHRRNRLETEEEIWADQAAQLKICWGALDGPTQEYYGEAGQLTFTTPELMADAGLYFTSLVGGSVAPVILSWTPTEGKLDYRRDTAIVLRILFQEIPRNLEPLTAQGLDMSRNESISSEMMSQAACGRLFLEMWTNDVGGFPLPKGCYYGQLYTDVSENGQERPSYREFFIEFKPSHPMKDQCTGADGRKQSCVFQLVINMRVEEDEFQLEREIVSLYTFCAGRSGYSTICGPRYSIIEYGAVIPQRRIKAPQANRTELARVELYHASTALQAGPLGLGESDEALQLEASGSSTLGLRVFVRDGAYPIQRSGRLQIIFQPLTVWRLAEGQGQGCNATCIAAPELTCVDVRGLNEAQCQLKAVVDTKQVRDVFMQQNLLEIEYPNLMDEIPDDRMDEAHMIELRSLRLPKEGFFPMCTIAQYLEPPDMQPSMLFVTPCFKKAPSSGATTGQILVDGQAGNGPKPFAFEVGNEIIVRLTLGATLRNVPPPDEENITEWTEEERNLQPAQIQVLLPSGYLCSVVGNGTADPEGVKSFFQQDLNDDGWKDNPMSTLFSGEWSSEGSMCKYALEGTAALFANQFADVRISVQNPLRPLLKDDPSNVWRIQLVASNGETLGGPAQFLSLEEEKALPGWVGNLAVLGTLEGEVIQPSNFSENGDNILNVFFKMTRNMPIYSQILVDSPSSFDFTELCMVQDLEAEYYQDWEALPWATEIVGPRSTTSTLGHEVNCSVDDWQRPADIPTAVAPFTRAILQIGRTLIQGKYYAFQIYIKNAPAFNLTQHDGWRLWLQSPDGYMVDGSKYAVQFNAARVDSLPVLPHDRGWAVYPSGMKLPVNFSFGAERILPTAAFDMSAFLTVYPLEPTSDGLINSLRLIAPLGYVWIPFAQDGWLGYVPNVTCRYCQLVVTPQVKFQNELILPDLVMRVGHSFGFRVRLWVPLRPPTRSTNAFFLEMGFDPGPDPSVPLDRMQAAAIPAAPIRVVHDVFIFSRCNLAGFAENIMEITLRIASPLKVYDGFLFEGSEATRGFLLRCWPEVLSNMLGITPQEGACLVFQHPVNLLPMVKLWLISGEMPSGYYGFRFREVTLPRWPTKGLVYWRLGTFSDLHLYPQHKILDYSVDTPSPQILSFLPEAGILRPGYYEAPGFGRDDAPLRWNILSFYFRVGDPPVFPVSTETVVLALRGPRGFVFEEDCFGELHAFMEPLPGETATRFPCGTLPLASWCPRHLLSWPRLLAPVRCLGVGRTARIEVPNSAFVAESLAIEAPSFAVDGFYGFEIQVRNPEEQPESNLWALDFGYEASKPFLSIRIQSFEAESTTLQLACTVASVFWWPQTQLYLPFRIDFRPQTTIPAPRMLETRRLQSGSDPLLPEAEDGSLVILCPENFDFPKGDFDVCVNSLLERKDREAWDQEAFFSQSDVVCRVGDLNGLPETEGGKPEGRTMVFLLTNRKAILQGQDYTVEGRVRNPLEPTSPSAPLWRLESFQRFIATGQRVRLDSFLLQGPEVTPPAAEFSVSNRAGEYYGGVTVHEVEVYMVFPVGVVTGQSVVITAPPGVELQGNGTANSSSQKCLDFRWLGTYRPLRVDAEALCHCDRSSSEVACSLLMNVSHVPVDGKPVLEEGDPLSFRVSVVNPRIPRAAIRNFWKMTHWSAAPDRRPLSSAFAESWPIYGELANFTVWIAGHRQRANSESDLQVTFTPSVWGNTLEIIIHEPLGFDFSRVRPAAPYIKEISSQGSRVVLVNGDFRPGVLQEIFLGEVGLGQGGPTRISARLFSDFRMQTEVARRENMLNGFVQPGSVTITSQELLSQAVVQHYEGGIYDSVLPLLPCFAQQLSRMEFFFRLSRYATAGNLLVLRNLGQGGHNHEFYLEDGFEPMVELCHGQDGGRNASSTSWQCSDRVVRVNYTGKVYTRNNFDIVNGFTATLLRMSPDLVTQPEAVSEIAYLTDGRASLALEANRNYRIRMWLLPTLMQTQWYIATQESSGSLTNTNDGEISAPTAVPQMSLSVSRVVSRSPPNAAIYLTVTVKAGAGQLPFSRLLLLLPYNFIPVGSQVPSTGRAVLELDVTSTNPLEEEMSYQLRMLTPSRSNLDPRWFVLSRSLQVDEVTGEVSDQIVGWSFYEGFGVEPCPVTARYGAIPSYTGWLALTFKVPDAAKGRFALFTAPQNFQIRCPAINQAKLPCEPFQLDDGMPNNILILPVARTLNLTLVSSTAEGQDLVYAAMLIIVTPELLLSLHPWQLRVLDQAFTVIDSSLEIPSAPMSAELQADNPTLRYLTAPQRGEAATVAIQVILNRRIRTLRMLVFLMPEGYRHDIQHANQLANINKNFPVAIEREWRDSSNLRRVRVIIQPTTVSSGTFEWQFPVIVAPSRPINTEWYVFFCSDYSCTEMSDPSVFVVFPVPDFQEKRPAKSFGSLMVAGAGRRLTAGCFGWLYLGWLCYLAAS</sequence>
<reference evidence="2 3" key="1">
    <citation type="submission" date="2024-02" db="EMBL/GenBank/DDBJ databases">
        <authorList>
            <person name="Chen Y."/>
            <person name="Shah S."/>
            <person name="Dougan E. K."/>
            <person name="Thang M."/>
            <person name="Chan C."/>
        </authorList>
    </citation>
    <scope>NUCLEOTIDE SEQUENCE [LARGE SCALE GENOMIC DNA]</scope>
</reference>
<feature type="coiled-coil region" evidence="1">
    <location>
        <begin position="26"/>
        <end position="53"/>
    </location>
</feature>
<evidence type="ECO:0000256" key="1">
    <source>
        <dbReference type="SAM" id="Coils"/>
    </source>
</evidence>
<accession>A0ABP0QHR8</accession>
<keyword evidence="1" id="KW-0175">Coiled coil</keyword>
<protein>
    <submittedName>
        <fullName evidence="2">Uncharacterized protein</fullName>
    </submittedName>
</protein>
<evidence type="ECO:0000313" key="3">
    <source>
        <dbReference type="Proteomes" id="UP001642484"/>
    </source>
</evidence>
<comment type="caution">
    <text evidence="2">The sequence shown here is derived from an EMBL/GenBank/DDBJ whole genome shotgun (WGS) entry which is preliminary data.</text>
</comment>
<gene>
    <name evidence="2" type="ORF">CCMP2556_LOCUS42411</name>
</gene>
<name>A0ABP0QHR8_9DINO</name>
<dbReference type="Proteomes" id="UP001642484">
    <property type="component" value="Unassembled WGS sequence"/>
</dbReference>
<dbReference type="EMBL" id="CAXAMN010024583">
    <property type="protein sequence ID" value="CAK9087825.1"/>
    <property type="molecule type" value="Genomic_DNA"/>
</dbReference>
<evidence type="ECO:0000313" key="2">
    <source>
        <dbReference type="EMBL" id="CAK9087825.1"/>
    </source>
</evidence>